<dbReference type="NCBIfam" id="TIGR01947">
    <property type="entry name" value="rnfG"/>
    <property type="match status" value="1"/>
</dbReference>
<dbReference type="RefSeq" id="WP_110020412.1">
    <property type="nucleotide sequence ID" value="NZ_QGTJ01000015.1"/>
</dbReference>
<comment type="function">
    <text evidence="6">Part of a membrane-bound complex that couples electron transfer with translocation of ions across the membrane.</text>
</comment>
<evidence type="ECO:0000256" key="5">
    <source>
        <dbReference type="ARBA" id="ARBA00022982"/>
    </source>
</evidence>
<dbReference type="InterPro" id="IPR007329">
    <property type="entry name" value="FMN-bd"/>
</dbReference>
<keyword evidence="6" id="KW-1003">Cell membrane</keyword>
<evidence type="ECO:0000259" key="8">
    <source>
        <dbReference type="SMART" id="SM00900"/>
    </source>
</evidence>
<feature type="signal peptide" evidence="7">
    <location>
        <begin position="1"/>
        <end position="38"/>
    </location>
</feature>
<keyword evidence="6" id="KW-0997">Cell inner membrane</keyword>
<feature type="chain" id="PRO_5016312960" description="Ion-translocating oxidoreductase complex subunit G" evidence="7">
    <location>
        <begin position="39"/>
        <end position="206"/>
    </location>
</feature>
<keyword evidence="4 6" id="KW-0288">FMN</keyword>
<dbReference type="NCBIfam" id="NF002519">
    <property type="entry name" value="PRK01908.1"/>
    <property type="match status" value="1"/>
</dbReference>
<dbReference type="GO" id="GO:0010181">
    <property type="term" value="F:FMN binding"/>
    <property type="evidence" value="ECO:0007669"/>
    <property type="project" value="InterPro"/>
</dbReference>
<dbReference type="PIRSF" id="PIRSF006091">
    <property type="entry name" value="E_trnsport_RnfG"/>
    <property type="match status" value="1"/>
</dbReference>
<keyword evidence="6" id="KW-0812">Transmembrane</keyword>
<dbReference type="EMBL" id="QGTJ01000015">
    <property type="protein sequence ID" value="PWV58610.1"/>
    <property type="molecule type" value="Genomic_DNA"/>
</dbReference>
<evidence type="ECO:0000256" key="3">
    <source>
        <dbReference type="ARBA" id="ARBA00022630"/>
    </source>
</evidence>
<dbReference type="PANTHER" id="PTHR36118">
    <property type="entry name" value="ION-TRANSLOCATING OXIDOREDUCTASE COMPLEX SUBUNIT G"/>
    <property type="match status" value="1"/>
</dbReference>
<evidence type="ECO:0000256" key="2">
    <source>
        <dbReference type="ARBA" id="ARBA00022553"/>
    </source>
</evidence>
<comment type="subunit">
    <text evidence="6">The complex is composed of six subunits: RnfA, RnfB, RnfC, RnfD, RnfE and RnfG.</text>
</comment>
<dbReference type="OrthoDB" id="9784165at2"/>
<keyword evidence="1 6" id="KW-0813">Transport</keyword>
<dbReference type="GO" id="GO:0022900">
    <property type="term" value="P:electron transport chain"/>
    <property type="evidence" value="ECO:0007669"/>
    <property type="project" value="UniProtKB-UniRule"/>
</dbReference>
<dbReference type="HAMAP" id="MF_00479">
    <property type="entry name" value="RsxG_RnfG"/>
    <property type="match status" value="1"/>
</dbReference>
<feature type="modified residue" description="FMN phosphoryl threonine" evidence="6">
    <location>
        <position position="177"/>
    </location>
</feature>
<proteinExistence type="inferred from homology"/>
<name>A0A317MRV7_9GAMM</name>
<dbReference type="SMART" id="SM00900">
    <property type="entry name" value="FMN_bind"/>
    <property type="match status" value="1"/>
</dbReference>
<keyword evidence="6" id="KW-1133">Transmembrane helix</keyword>
<keyword evidence="7" id="KW-0732">Signal</keyword>
<dbReference type="Pfam" id="PF04205">
    <property type="entry name" value="FMN_bind"/>
    <property type="match status" value="1"/>
</dbReference>
<keyword evidence="10" id="KW-1185">Reference proteome</keyword>
<dbReference type="PANTHER" id="PTHR36118:SF1">
    <property type="entry name" value="ION-TRANSLOCATING OXIDOREDUCTASE COMPLEX SUBUNIT G"/>
    <property type="match status" value="1"/>
</dbReference>
<comment type="subcellular location">
    <subcellularLocation>
        <location evidence="6">Cell inner membrane</location>
        <topology evidence="6">Single-pass membrane protein</topology>
    </subcellularLocation>
</comment>
<evidence type="ECO:0000256" key="4">
    <source>
        <dbReference type="ARBA" id="ARBA00022643"/>
    </source>
</evidence>
<keyword evidence="3 6" id="KW-0285">Flavoprotein</keyword>
<evidence type="ECO:0000256" key="6">
    <source>
        <dbReference type="HAMAP-Rule" id="MF_00479"/>
    </source>
</evidence>
<keyword evidence="6" id="KW-0472">Membrane</keyword>
<dbReference type="EC" id="7.-.-.-" evidence="6"/>
<organism evidence="9 10">
    <name type="scientific">Plasticicumulans acidivorans</name>
    <dbReference type="NCBI Taxonomy" id="886464"/>
    <lineage>
        <taxon>Bacteria</taxon>
        <taxon>Pseudomonadati</taxon>
        <taxon>Pseudomonadota</taxon>
        <taxon>Gammaproteobacteria</taxon>
        <taxon>Candidatus Competibacteraceae</taxon>
        <taxon>Plasticicumulans</taxon>
    </lineage>
</organism>
<feature type="domain" description="FMN-binding" evidence="8">
    <location>
        <begin position="102"/>
        <end position="194"/>
    </location>
</feature>
<dbReference type="GO" id="GO:0005886">
    <property type="term" value="C:plasma membrane"/>
    <property type="evidence" value="ECO:0007669"/>
    <property type="project" value="UniProtKB-SubCell"/>
</dbReference>
<comment type="cofactor">
    <cofactor evidence="6">
        <name>FMN</name>
        <dbReference type="ChEBI" id="CHEBI:58210"/>
    </cofactor>
</comment>
<dbReference type="Proteomes" id="UP000246569">
    <property type="component" value="Unassembled WGS sequence"/>
</dbReference>
<reference evidence="9 10" key="1">
    <citation type="submission" date="2018-05" db="EMBL/GenBank/DDBJ databases">
        <title>Genomic Encyclopedia of Type Strains, Phase IV (KMG-IV): sequencing the most valuable type-strain genomes for metagenomic binning, comparative biology and taxonomic classification.</title>
        <authorList>
            <person name="Goeker M."/>
        </authorList>
    </citation>
    <scope>NUCLEOTIDE SEQUENCE [LARGE SCALE GENOMIC DNA]</scope>
    <source>
        <strain evidence="9 10">DSM 23606</strain>
    </source>
</reference>
<evidence type="ECO:0000256" key="1">
    <source>
        <dbReference type="ARBA" id="ARBA00022448"/>
    </source>
</evidence>
<keyword evidence="6" id="KW-1278">Translocase</keyword>
<dbReference type="GO" id="GO:0009055">
    <property type="term" value="F:electron transfer activity"/>
    <property type="evidence" value="ECO:0007669"/>
    <property type="project" value="InterPro"/>
</dbReference>
<accession>A0A317MRV7</accession>
<comment type="caution">
    <text evidence="9">The sequence shown here is derived from an EMBL/GenBank/DDBJ whole genome shotgun (WGS) entry which is preliminary data.</text>
</comment>
<evidence type="ECO:0000256" key="7">
    <source>
        <dbReference type="SAM" id="SignalP"/>
    </source>
</evidence>
<keyword evidence="5 6" id="KW-0249">Electron transport</keyword>
<protein>
    <recommendedName>
        <fullName evidence="6">Ion-translocating oxidoreductase complex subunit G</fullName>
        <ecNumber evidence="6">7.-.-.-</ecNumber>
    </recommendedName>
    <alternativeName>
        <fullName evidence="6">Rnf electron transport complex subunit G</fullName>
    </alternativeName>
</protein>
<sequence>MSALDAIRARLLWQAGSLAVVAAVATAALLGASHATQADIEAAAARDLAESLAQVLPTGFANNDLLKDVVTVPGADGKPLTVWRARKDGKIVGVIYRVSGTGYAGAIRLVMAVDPDGRVLGVRVVEHHETPGLGDKIERSRTDWIEGFNGHSLGDPGVDRWAVKKDGGIYDQFTGATITPRGVVKAVRSGLELFAHERGHLISDEG</sequence>
<keyword evidence="2 6" id="KW-0597">Phosphoprotein</keyword>
<dbReference type="AlphaFoldDB" id="A0A317MRV7"/>
<gene>
    <name evidence="6" type="primary">rnfG</name>
    <name evidence="9" type="ORF">C7443_11538</name>
</gene>
<comment type="similarity">
    <text evidence="6">Belongs to the RnfG family.</text>
</comment>
<evidence type="ECO:0000313" key="9">
    <source>
        <dbReference type="EMBL" id="PWV58610.1"/>
    </source>
</evidence>
<evidence type="ECO:0000313" key="10">
    <source>
        <dbReference type="Proteomes" id="UP000246569"/>
    </source>
</evidence>
<dbReference type="InterPro" id="IPR010209">
    <property type="entry name" value="Ion_transpt_RnfG/RsxG"/>
</dbReference>